<accession>A0A8H5CCR4</accession>
<keyword evidence="3" id="KW-1185">Reference proteome</keyword>
<evidence type="ECO:0000313" key="3">
    <source>
        <dbReference type="Proteomes" id="UP000559256"/>
    </source>
</evidence>
<feature type="region of interest" description="Disordered" evidence="1">
    <location>
        <begin position="450"/>
        <end position="476"/>
    </location>
</feature>
<sequence length="488" mass="53499">MAGLPLRGVNRFLALLRNENNASIIRDEIRRVQGVYGRRGESPYMPLMPCPYTLFLLSLAWNVDMGDLEQPYFSGAGFDSCVFSPNMGSFAGDNDDGITVIDVTDPADPAYCFIRSRRSGPVDMRGYVRHYYNLDAIMKKREGGGDAEDDDTTKRTPLESAVVEKYGLTSTSLNNEAITDNAERQAEANPITSLVELSIAPAVEHSLSTDDTSELEGIVWQPGKAELVKKALMARNPFPDNGISLLVKLLEHDLESTNPFILDLSFYPSLSPEQVLRVVTTLSKTFLDIKSLNLTGNHNISTSTVAEVLKAVPLLRLILLDTSITDDDLLELMSTSPALFYHLHDLIHPAFLRSTSIKLNRDYDETGRFPLETLHPAYRHGLTAVFEYKNISSVPFFNLEKLLRSLAGQLSVLTCPGNKDSFLLNSSYNMCGFGPGLALSAGTTIVAEDQKDGTGDEAGAGVDGQADTTSHQTKTKAKVVVDGGDDWY</sequence>
<dbReference type="EMBL" id="JAACJM010000190">
    <property type="protein sequence ID" value="KAF5338844.1"/>
    <property type="molecule type" value="Genomic_DNA"/>
</dbReference>
<proteinExistence type="predicted"/>
<name>A0A8H5CCR4_9AGAR</name>
<evidence type="ECO:0000313" key="2">
    <source>
        <dbReference type="EMBL" id="KAF5338844.1"/>
    </source>
</evidence>
<protein>
    <submittedName>
        <fullName evidence="2">Uncharacterized protein</fullName>
    </submittedName>
</protein>
<comment type="caution">
    <text evidence="2">The sequence shown here is derived from an EMBL/GenBank/DDBJ whole genome shotgun (WGS) entry which is preliminary data.</text>
</comment>
<dbReference type="AlphaFoldDB" id="A0A8H5CCR4"/>
<feature type="non-terminal residue" evidence="2">
    <location>
        <position position="488"/>
    </location>
</feature>
<reference evidence="2 3" key="1">
    <citation type="journal article" date="2020" name="ISME J.">
        <title>Uncovering the hidden diversity of litter-decomposition mechanisms in mushroom-forming fungi.</title>
        <authorList>
            <person name="Floudas D."/>
            <person name="Bentzer J."/>
            <person name="Ahren D."/>
            <person name="Johansson T."/>
            <person name="Persson P."/>
            <person name="Tunlid A."/>
        </authorList>
    </citation>
    <scope>NUCLEOTIDE SEQUENCE [LARGE SCALE GENOMIC DNA]</scope>
    <source>
        <strain evidence="2 3">CBS 291.85</strain>
    </source>
</reference>
<organism evidence="2 3">
    <name type="scientific">Tetrapyrgos nigripes</name>
    <dbReference type="NCBI Taxonomy" id="182062"/>
    <lineage>
        <taxon>Eukaryota</taxon>
        <taxon>Fungi</taxon>
        <taxon>Dikarya</taxon>
        <taxon>Basidiomycota</taxon>
        <taxon>Agaricomycotina</taxon>
        <taxon>Agaricomycetes</taxon>
        <taxon>Agaricomycetidae</taxon>
        <taxon>Agaricales</taxon>
        <taxon>Marasmiineae</taxon>
        <taxon>Marasmiaceae</taxon>
        <taxon>Tetrapyrgos</taxon>
    </lineage>
</organism>
<evidence type="ECO:0000256" key="1">
    <source>
        <dbReference type="SAM" id="MobiDB-lite"/>
    </source>
</evidence>
<dbReference type="Proteomes" id="UP000559256">
    <property type="component" value="Unassembled WGS sequence"/>
</dbReference>
<dbReference type="OrthoDB" id="3515175at2759"/>
<gene>
    <name evidence="2" type="ORF">D9758_015581</name>
</gene>